<evidence type="ECO:0000313" key="2">
    <source>
        <dbReference type="Proteomes" id="UP001143480"/>
    </source>
</evidence>
<evidence type="ECO:0000313" key="1">
    <source>
        <dbReference type="EMBL" id="GLL05152.1"/>
    </source>
</evidence>
<dbReference type="Proteomes" id="UP001143480">
    <property type="component" value="Unassembled WGS sequence"/>
</dbReference>
<protein>
    <submittedName>
        <fullName evidence="1">Uncharacterized protein</fullName>
    </submittedName>
</protein>
<gene>
    <name evidence="1" type="ORF">GCM10017581_068990</name>
</gene>
<accession>A0A9W6KQ24</accession>
<keyword evidence="2" id="KW-1185">Reference proteome</keyword>
<dbReference type="EMBL" id="BSFP01000054">
    <property type="protein sequence ID" value="GLL05152.1"/>
    <property type="molecule type" value="Genomic_DNA"/>
</dbReference>
<comment type="caution">
    <text evidence="1">The sequence shown here is derived from an EMBL/GenBank/DDBJ whole genome shotgun (WGS) entry which is preliminary data.</text>
</comment>
<reference evidence="1" key="1">
    <citation type="journal article" date="2014" name="Int. J. Syst. Evol. Microbiol.">
        <title>Complete genome sequence of Corynebacterium casei LMG S-19264T (=DSM 44701T), isolated from a smear-ripened cheese.</title>
        <authorList>
            <consortium name="US DOE Joint Genome Institute (JGI-PGF)"/>
            <person name="Walter F."/>
            <person name="Albersmeier A."/>
            <person name="Kalinowski J."/>
            <person name="Ruckert C."/>
        </authorList>
    </citation>
    <scope>NUCLEOTIDE SEQUENCE</scope>
    <source>
        <strain evidence="1">VKM Ac-1321</strain>
    </source>
</reference>
<proteinExistence type="predicted"/>
<reference evidence="1" key="2">
    <citation type="submission" date="2023-01" db="EMBL/GenBank/DDBJ databases">
        <authorList>
            <person name="Sun Q."/>
            <person name="Evtushenko L."/>
        </authorList>
    </citation>
    <scope>NUCLEOTIDE SEQUENCE</scope>
    <source>
        <strain evidence="1">VKM Ac-1321</strain>
    </source>
</reference>
<name>A0A9W6KQ24_9ACTN</name>
<organism evidence="1 2">
    <name type="scientific">Dactylosporangium matsuzakiense</name>
    <dbReference type="NCBI Taxonomy" id="53360"/>
    <lineage>
        <taxon>Bacteria</taxon>
        <taxon>Bacillati</taxon>
        <taxon>Actinomycetota</taxon>
        <taxon>Actinomycetes</taxon>
        <taxon>Micromonosporales</taxon>
        <taxon>Micromonosporaceae</taxon>
        <taxon>Dactylosporangium</taxon>
    </lineage>
</organism>
<dbReference type="AlphaFoldDB" id="A0A9W6KQ24"/>
<sequence length="78" mass="8143">MGSARRLGVSPTLRCSSDVNCPDLFELADGRIAVIGTAAGQEILAQLPADASIGPDEVLVVMDRRILLDAKPDIALLA</sequence>